<proteinExistence type="predicted"/>
<evidence type="ECO:0008006" key="6">
    <source>
        <dbReference type="Google" id="ProtNLM"/>
    </source>
</evidence>
<evidence type="ECO:0000313" key="5">
    <source>
        <dbReference type="Proteomes" id="UP000325517"/>
    </source>
</evidence>
<dbReference type="Proteomes" id="UP000325517">
    <property type="component" value="Chromosome"/>
</dbReference>
<dbReference type="Pfam" id="PF18058">
    <property type="entry name" value="SbsC_C"/>
    <property type="match status" value="1"/>
</dbReference>
<dbReference type="EMBL" id="CP031223">
    <property type="protein sequence ID" value="QFF98005.1"/>
    <property type="molecule type" value="Genomic_DNA"/>
</dbReference>
<evidence type="ECO:0000313" key="4">
    <source>
        <dbReference type="EMBL" id="QFF98005.1"/>
    </source>
</evidence>
<feature type="chain" id="PRO_5039042509" description="SbsC C-terminal domain-containing protein" evidence="1">
    <location>
        <begin position="23"/>
        <end position="973"/>
    </location>
</feature>
<accession>A0A5J6SJE2</accession>
<evidence type="ECO:0000259" key="3">
    <source>
        <dbReference type="Pfam" id="PF18058"/>
    </source>
</evidence>
<organism evidence="4 5">
    <name type="scientific">Psychrobacillus glaciei</name>
    <dbReference type="NCBI Taxonomy" id="2283160"/>
    <lineage>
        <taxon>Bacteria</taxon>
        <taxon>Bacillati</taxon>
        <taxon>Bacillota</taxon>
        <taxon>Bacilli</taxon>
        <taxon>Bacillales</taxon>
        <taxon>Bacillaceae</taxon>
        <taxon>Psychrobacillus</taxon>
    </lineage>
</organism>
<dbReference type="Gene3D" id="1.20.58.780">
    <property type="match status" value="1"/>
</dbReference>
<dbReference type="OrthoDB" id="185675at2"/>
<dbReference type="KEGG" id="psyo:PB01_03775"/>
<keyword evidence="5" id="KW-1185">Reference proteome</keyword>
<gene>
    <name evidence="4" type="ORF">PB01_03775</name>
</gene>
<dbReference type="AlphaFoldDB" id="A0A5J6SJE2"/>
<feature type="domain" description="Bacterial Ig-like" evidence="2">
    <location>
        <begin position="274"/>
        <end position="313"/>
    </location>
</feature>
<dbReference type="InterPro" id="IPR011081">
    <property type="entry name" value="Big_4"/>
</dbReference>
<feature type="domain" description="SbsC C-terminal" evidence="3">
    <location>
        <begin position="63"/>
        <end position="181"/>
    </location>
</feature>
<feature type="signal peptide" evidence="1">
    <location>
        <begin position="1"/>
        <end position="22"/>
    </location>
</feature>
<sequence>MKKVSKVFVSLVLLLSFCPTLIGTEQASAKVVTSSSESLEKVFQQESMVYIDPSYGGVLTSTSDLYGMLNQAKKQYNKMRKEIVESHDVNKETQLTLLDSLYEERITKGLVGYIDAMNYATKYLDPIMEQIHVAEQTGNLDELEKEYHKLSYQLKERTSILYRFRGKVTRDLIVSKYKLPADSKRAELIIPVTIIMKTNEAELYLREGKVEEARKVILLVEGLMTNLPANSTKLVLSTLTKKVVDIEKQLGTQSTPVPNTGSEAEVRISTIQDVIVKQGYALPTTVAAKMSNGSTRSYSVLWPKQSTLISGEFTPEIQVNGKTYIIHLSVVENINYQNAMSLQSIVETLPELIAVNNYEDINTAIGLFGSLNDEGLSFVTEEVKNKLERLVQMMEDQLKVANVIGKINSIPDVTELSATNVDSIMETKLAFEELSEQLQLMIPTALGDKLKASIEWVALHTEKQALIQAANDALSNLPSLVNVQTENLETIQTLITEIQGKIEVALSKGATLENFPNYSAYQNVIVKVEALKVQQAIASLTGPNDLKLIEIRNRYNSLSEEQRSFISNYSKLLVFEDATKFSPITLNEHGEVQLPYTVDVEILGDNGWTYTDGLLKAPISETGRVSTVQLKLSLDGNSWTSNEFDIVIPATDLQAPIAKVGFPHTLNMTKNSVAVEMAFDEKVNVQALLVEGDGANDPTIDELISAVGSYKRLATIEEDSSQSFTFEGLSVGKTYTLFYFAEDELGNKMKNLAKYSFSIPNVSTLESLAVSNFDYATIYASQAVLISKPMGSSNFQGNSKKFTINDGVNTINVDLYWNIPQNEYATTPAMSIGSAVESYIQMNNLYGRATWAGSFGGDTFRIGTFNIGKSSFVHVSGPNWNDFFDTDLAIGSDEDTSKNRSFSVNDGFNIAEINLNDDYYTMDQLLESLNSQLISANVKVEAIKKNDNHFVLIATELNVHITVDGKDKNDFFN</sequence>
<keyword evidence="1" id="KW-0732">Signal</keyword>
<dbReference type="InterPro" id="IPR041378">
    <property type="entry name" value="S-layer_SbsC_C"/>
</dbReference>
<reference evidence="4 5" key="1">
    <citation type="submission" date="2018-07" db="EMBL/GenBank/DDBJ databases">
        <title>Complete genome sequence of Psychrobacillus sp. PB01, isolated from iceberg, and comparative genome analysis of Psychrobacillus strains.</title>
        <authorList>
            <person name="Lee P.C."/>
        </authorList>
    </citation>
    <scope>NUCLEOTIDE SEQUENCE [LARGE SCALE GENOMIC DNA]</scope>
    <source>
        <strain evidence="4 5">PB01</strain>
    </source>
</reference>
<dbReference type="Pfam" id="PF07532">
    <property type="entry name" value="Big_4"/>
    <property type="match status" value="1"/>
</dbReference>
<dbReference type="RefSeq" id="WP_151698952.1">
    <property type="nucleotide sequence ID" value="NZ_CP031223.1"/>
</dbReference>
<evidence type="ECO:0000259" key="2">
    <source>
        <dbReference type="Pfam" id="PF07532"/>
    </source>
</evidence>
<name>A0A5J6SJE2_9BACI</name>
<evidence type="ECO:0000256" key="1">
    <source>
        <dbReference type="SAM" id="SignalP"/>
    </source>
</evidence>
<protein>
    <recommendedName>
        <fullName evidence="6">SbsC C-terminal domain-containing protein</fullName>
    </recommendedName>
</protein>
<dbReference type="Gene3D" id="1.20.58.790">
    <property type="match status" value="1"/>
</dbReference>